<dbReference type="EMBL" id="FN653241">
    <property type="protein sequence ID" value="CBY13989.1"/>
    <property type="molecule type" value="Genomic_DNA"/>
</dbReference>
<feature type="compositionally biased region" description="Basic and acidic residues" evidence="5">
    <location>
        <begin position="60"/>
        <end position="69"/>
    </location>
</feature>
<dbReference type="InterPro" id="IPR043504">
    <property type="entry name" value="Peptidase_S1_PA_chymotrypsin"/>
</dbReference>
<evidence type="ECO:0000256" key="6">
    <source>
        <dbReference type="SAM" id="Phobius"/>
    </source>
</evidence>
<feature type="region of interest" description="Disordered" evidence="5">
    <location>
        <begin position="1"/>
        <end position="21"/>
    </location>
</feature>
<keyword evidence="1" id="KW-0645">Protease</keyword>
<dbReference type="CDD" id="cd00190">
    <property type="entry name" value="Tryp_SPc"/>
    <property type="match status" value="1"/>
</dbReference>
<evidence type="ECO:0000313" key="8">
    <source>
        <dbReference type="EMBL" id="CBY13989.1"/>
    </source>
</evidence>
<keyword evidence="3" id="KW-1015">Disulfide bond</keyword>
<name>E4XWD4_OIKDI</name>
<dbReference type="Proteomes" id="UP000001307">
    <property type="component" value="Unassembled WGS sequence"/>
</dbReference>
<dbReference type="PANTHER" id="PTHR24252:SF7">
    <property type="entry name" value="HYALIN"/>
    <property type="match status" value="1"/>
</dbReference>
<feature type="transmembrane region" description="Helical" evidence="6">
    <location>
        <begin position="142"/>
        <end position="164"/>
    </location>
</feature>
<keyword evidence="6" id="KW-1133">Transmembrane helix</keyword>
<evidence type="ECO:0000256" key="4">
    <source>
        <dbReference type="ARBA" id="ARBA00024195"/>
    </source>
</evidence>
<comment type="similarity">
    <text evidence="4">Belongs to the peptidase S1 family. CLIP subfamily.</text>
</comment>
<feature type="compositionally biased region" description="Basic and acidic residues" evidence="5">
    <location>
        <begin position="33"/>
        <end position="46"/>
    </location>
</feature>
<evidence type="ECO:0000256" key="1">
    <source>
        <dbReference type="ARBA" id="ARBA00022670"/>
    </source>
</evidence>
<keyword evidence="2" id="KW-0720">Serine protease</keyword>
<dbReference type="InterPro" id="IPR009003">
    <property type="entry name" value="Peptidase_S1_PA"/>
</dbReference>
<proteinExistence type="inferred from homology"/>
<dbReference type="AlphaFoldDB" id="E4XWD4"/>
<evidence type="ECO:0000259" key="7">
    <source>
        <dbReference type="PROSITE" id="PS50240"/>
    </source>
</evidence>
<dbReference type="Pfam" id="PF00089">
    <property type="entry name" value="Trypsin"/>
    <property type="match status" value="1"/>
</dbReference>
<dbReference type="SUPFAM" id="SSF50494">
    <property type="entry name" value="Trypsin-like serine proteases"/>
    <property type="match status" value="1"/>
</dbReference>
<dbReference type="GO" id="GO:0004252">
    <property type="term" value="F:serine-type endopeptidase activity"/>
    <property type="evidence" value="ECO:0007669"/>
    <property type="project" value="InterPro"/>
</dbReference>
<dbReference type="InParanoid" id="E4XWD4"/>
<evidence type="ECO:0000313" key="9">
    <source>
        <dbReference type="Proteomes" id="UP000001307"/>
    </source>
</evidence>
<feature type="compositionally biased region" description="Basic residues" evidence="5">
    <location>
        <begin position="9"/>
        <end position="20"/>
    </location>
</feature>
<reference evidence="8" key="1">
    <citation type="journal article" date="2010" name="Science">
        <title>Plasticity of animal genome architecture unmasked by rapid evolution of a pelagic tunicate.</title>
        <authorList>
            <person name="Denoeud F."/>
            <person name="Henriet S."/>
            <person name="Mungpakdee S."/>
            <person name="Aury J.M."/>
            <person name="Da Silva C."/>
            <person name="Brinkmann H."/>
            <person name="Mikhaleva J."/>
            <person name="Olsen L.C."/>
            <person name="Jubin C."/>
            <person name="Canestro C."/>
            <person name="Bouquet J.M."/>
            <person name="Danks G."/>
            <person name="Poulain J."/>
            <person name="Campsteijn C."/>
            <person name="Adamski M."/>
            <person name="Cross I."/>
            <person name="Yadetie F."/>
            <person name="Muffato M."/>
            <person name="Louis A."/>
            <person name="Butcher S."/>
            <person name="Tsagkogeorga G."/>
            <person name="Konrad A."/>
            <person name="Singh S."/>
            <person name="Jensen M.F."/>
            <person name="Cong E.H."/>
            <person name="Eikeseth-Otteraa H."/>
            <person name="Noel B."/>
            <person name="Anthouard V."/>
            <person name="Porcel B.M."/>
            <person name="Kachouri-Lafond R."/>
            <person name="Nishino A."/>
            <person name="Ugolini M."/>
            <person name="Chourrout P."/>
            <person name="Nishida H."/>
            <person name="Aasland R."/>
            <person name="Huzurbazar S."/>
            <person name="Westhof E."/>
            <person name="Delsuc F."/>
            <person name="Lehrach H."/>
            <person name="Reinhardt R."/>
            <person name="Weissenbach J."/>
            <person name="Roy S.W."/>
            <person name="Artiguenave F."/>
            <person name="Postlethwait J.H."/>
            <person name="Manak J.R."/>
            <person name="Thompson E.M."/>
            <person name="Jaillon O."/>
            <person name="Du Pasquier L."/>
            <person name="Boudinot P."/>
            <person name="Liberles D.A."/>
            <person name="Volff J.N."/>
            <person name="Philippe H."/>
            <person name="Lenhard B."/>
            <person name="Roest Crollius H."/>
            <person name="Wincker P."/>
            <person name="Chourrout D."/>
        </authorList>
    </citation>
    <scope>NUCLEOTIDE SEQUENCE [LARGE SCALE GENOMIC DNA]</scope>
</reference>
<dbReference type="InterPro" id="IPR001314">
    <property type="entry name" value="Peptidase_S1A"/>
</dbReference>
<feature type="compositionally biased region" description="Polar residues" evidence="5">
    <location>
        <begin position="73"/>
        <end position="100"/>
    </location>
</feature>
<dbReference type="PROSITE" id="PS00134">
    <property type="entry name" value="TRYPSIN_HIS"/>
    <property type="match status" value="1"/>
</dbReference>
<evidence type="ECO:0000256" key="3">
    <source>
        <dbReference type="ARBA" id="ARBA00023157"/>
    </source>
</evidence>
<protein>
    <recommendedName>
        <fullName evidence="7">Peptidase S1 domain-containing protein</fullName>
    </recommendedName>
</protein>
<keyword evidence="6" id="KW-0472">Membrane</keyword>
<dbReference type="OrthoDB" id="10051896at2759"/>
<feature type="compositionally biased region" description="Low complexity" evidence="5">
    <location>
        <begin position="49"/>
        <end position="59"/>
    </location>
</feature>
<sequence>MSSTEQSPRKSRLEKKKEHKRILADRLLKYAVLSKDDWTRSPDGRMTHRSVSQHSQSSRSDFEDFRDGPMESSPRTPRRVQSISRSSFSTIRQPQPSGGTSPDLEDSEYEYVDGTKQKEKEKGKSAVEGINRSFGLDAQPRAAIVFGVNNFLILIALIIGFSIVGTQVASIKSILTTEKNGAVSNPLASKPRLAIQLRECILPKHADPVVSYWYRKTGETSDSQHVSNGGRFDHAVNITEKRAKSSGKDRFWLTQDGRIFGGDPADIEEYPWQTSLHSAATGHQCGASLITTKWLLTAAHCKKASQNPADWKAFFGIKYQPSVENCANTNSCVLGQGGHWRAINAILYKHPQWNDDTYQNDIALMRMTQEVQWTDKMMPICLGSRFTAEVTGGSRVRVSGFGDTQNRDTDNGEAFQSSQVLNAVEVEYIAQKTCQNWYGDDHTLLDDQLCAGLEAGGKDSCVADSGGPLVSAKQISGDVVWFQLGIVSFGYKCGVAKEPGIYASTSYFADWIAKAISHFDANN</sequence>
<dbReference type="GO" id="GO:0006508">
    <property type="term" value="P:proteolysis"/>
    <property type="evidence" value="ECO:0007669"/>
    <property type="project" value="UniProtKB-KW"/>
</dbReference>
<evidence type="ECO:0000256" key="2">
    <source>
        <dbReference type="ARBA" id="ARBA00022825"/>
    </source>
</evidence>
<feature type="region of interest" description="Disordered" evidence="5">
    <location>
        <begin position="33"/>
        <end position="108"/>
    </location>
</feature>
<dbReference type="PROSITE" id="PS50240">
    <property type="entry name" value="TRYPSIN_DOM"/>
    <property type="match status" value="1"/>
</dbReference>
<keyword evidence="9" id="KW-1185">Reference proteome</keyword>
<dbReference type="InterPro" id="IPR001254">
    <property type="entry name" value="Trypsin_dom"/>
</dbReference>
<feature type="domain" description="Peptidase S1" evidence="7">
    <location>
        <begin position="259"/>
        <end position="517"/>
    </location>
</feature>
<keyword evidence="6" id="KW-0812">Transmembrane</keyword>
<dbReference type="InterPro" id="IPR018114">
    <property type="entry name" value="TRYPSIN_HIS"/>
</dbReference>
<evidence type="ECO:0000256" key="5">
    <source>
        <dbReference type="SAM" id="MobiDB-lite"/>
    </source>
</evidence>
<dbReference type="PRINTS" id="PR00722">
    <property type="entry name" value="CHYMOTRYPSIN"/>
</dbReference>
<dbReference type="SMART" id="SM00020">
    <property type="entry name" value="Tryp_SPc"/>
    <property type="match status" value="1"/>
</dbReference>
<keyword evidence="2" id="KW-0378">Hydrolase</keyword>
<dbReference type="PANTHER" id="PTHR24252">
    <property type="entry name" value="ACROSIN-RELATED"/>
    <property type="match status" value="1"/>
</dbReference>
<dbReference type="FunFam" id="2.40.10.10:FF:000002">
    <property type="entry name" value="Transmembrane protease serine"/>
    <property type="match status" value="1"/>
</dbReference>
<gene>
    <name evidence="8" type="ORF">GSOID_T00006951001</name>
</gene>
<dbReference type="Gene3D" id="2.40.10.10">
    <property type="entry name" value="Trypsin-like serine proteases"/>
    <property type="match status" value="1"/>
</dbReference>
<organism evidence="8">
    <name type="scientific">Oikopleura dioica</name>
    <name type="common">Tunicate</name>
    <dbReference type="NCBI Taxonomy" id="34765"/>
    <lineage>
        <taxon>Eukaryota</taxon>
        <taxon>Metazoa</taxon>
        <taxon>Chordata</taxon>
        <taxon>Tunicata</taxon>
        <taxon>Appendicularia</taxon>
        <taxon>Copelata</taxon>
        <taxon>Oikopleuridae</taxon>
        <taxon>Oikopleura</taxon>
    </lineage>
</organism>
<accession>E4XWD4</accession>